<dbReference type="PRINTS" id="PR00036">
    <property type="entry name" value="HTHLACI"/>
</dbReference>
<organism evidence="5 6">
    <name type="scientific">Plantactinospora sonchi</name>
    <dbReference type="NCBI Taxonomy" id="1544735"/>
    <lineage>
        <taxon>Bacteria</taxon>
        <taxon>Bacillati</taxon>
        <taxon>Actinomycetota</taxon>
        <taxon>Actinomycetes</taxon>
        <taxon>Micromonosporales</taxon>
        <taxon>Micromonosporaceae</taxon>
        <taxon>Plantactinospora</taxon>
    </lineage>
</organism>
<comment type="caution">
    <text evidence="5">The sequence shown here is derived from an EMBL/GenBank/DDBJ whole genome shotgun (WGS) entry which is preliminary data.</text>
</comment>
<keyword evidence="6" id="KW-1185">Reference proteome</keyword>
<dbReference type="EMBL" id="JAZGQK010000007">
    <property type="protein sequence ID" value="MEE6258713.1"/>
    <property type="molecule type" value="Genomic_DNA"/>
</dbReference>
<dbReference type="InterPro" id="IPR000843">
    <property type="entry name" value="HTH_LacI"/>
</dbReference>
<dbReference type="SMART" id="SM00354">
    <property type="entry name" value="HTH_LACI"/>
    <property type="match status" value="1"/>
</dbReference>
<proteinExistence type="predicted"/>
<dbReference type="GO" id="GO:0003677">
    <property type="term" value="F:DNA binding"/>
    <property type="evidence" value="ECO:0007669"/>
    <property type="project" value="UniProtKB-KW"/>
</dbReference>
<name>A0ABU7RQE0_9ACTN</name>
<dbReference type="PROSITE" id="PS00356">
    <property type="entry name" value="HTH_LACI_1"/>
    <property type="match status" value="1"/>
</dbReference>
<dbReference type="PROSITE" id="PS50932">
    <property type="entry name" value="HTH_LACI_2"/>
    <property type="match status" value="1"/>
</dbReference>
<keyword evidence="2 5" id="KW-0238">DNA-binding</keyword>
<dbReference type="InterPro" id="IPR046335">
    <property type="entry name" value="LacI/GalR-like_sensor"/>
</dbReference>
<evidence type="ECO:0000256" key="2">
    <source>
        <dbReference type="ARBA" id="ARBA00023125"/>
    </source>
</evidence>
<protein>
    <submittedName>
        <fullName evidence="5">LacI family DNA-binding transcriptional regulator</fullName>
    </submittedName>
</protein>
<keyword evidence="1" id="KW-0805">Transcription regulation</keyword>
<dbReference type="SUPFAM" id="SSF53822">
    <property type="entry name" value="Periplasmic binding protein-like I"/>
    <property type="match status" value="1"/>
</dbReference>
<dbReference type="Proteomes" id="UP001332243">
    <property type="component" value="Unassembled WGS sequence"/>
</dbReference>
<dbReference type="Pfam" id="PF13377">
    <property type="entry name" value="Peripla_BP_3"/>
    <property type="match status" value="1"/>
</dbReference>
<evidence type="ECO:0000256" key="3">
    <source>
        <dbReference type="ARBA" id="ARBA00023163"/>
    </source>
</evidence>
<dbReference type="Pfam" id="PF00356">
    <property type="entry name" value="LacI"/>
    <property type="match status" value="1"/>
</dbReference>
<dbReference type="CDD" id="cd01392">
    <property type="entry name" value="HTH_LacI"/>
    <property type="match status" value="1"/>
</dbReference>
<dbReference type="Gene3D" id="1.10.260.40">
    <property type="entry name" value="lambda repressor-like DNA-binding domains"/>
    <property type="match status" value="1"/>
</dbReference>
<sequence length="368" mass="39753">MRLNPPTGDGDAGPAEVARIRQRGSVMRDVARLAGVSHQTVSRVLNDHPNVRQETRLRVLEAMRALNYRRNLAARTLVTRRSRTLGIIGFETTLFGPASMLYGIEDAARRAGYFVSVATVPNLERQSVLDAIDRLCQQSVEGIIAIAPKPTVTNALLQVPSGLASVGVGGGVDDDAVPTVRIDNAAGARLATQHLLDLGHATVHHVAGPPDWPEAHERIEGWRRTLYAAGAIVPPVEPGAWTARSGYEQGRLLAADPSVTAIFCANDQIALGVLRALHEAGRRVPEQVSVVGFDDTPDSEYFLPPLTTVRQDFAELGRRSLAVLLHQIDQQHDATPPDHVVLAPELVARASAARPGRPRRRARPSQAD</sequence>
<evidence type="ECO:0000256" key="1">
    <source>
        <dbReference type="ARBA" id="ARBA00023015"/>
    </source>
</evidence>
<dbReference type="CDD" id="cd01574">
    <property type="entry name" value="PBP1_LacI"/>
    <property type="match status" value="1"/>
</dbReference>
<dbReference type="SUPFAM" id="SSF47413">
    <property type="entry name" value="lambda repressor-like DNA-binding domains"/>
    <property type="match status" value="1"/>
</dbReference>
<dbReference type="PANTHER" id="PTHR30146">
    <property type="entry name" value="LACI-RELATED TRANSCRIPTIONAL REPRESSOR"/>
    <property type="match status" value="1"/>
</dbReference>
<dbReference type="Gene3D" id="3.40.50.2300">
    <property type="match status" value="2"/>
</dbReference>
<accession>A0ABU7RQE0</accession>
<evidence type="ECO:0000313" key="5">
    <source>
        <dbReference type="EMBL" id="MEE6258713.1"/>
    </source>
</evidence>
<dbReference type="PANTHER" id="PTHR30146:SF109">
    <property type="entry name" value="HTH-TYPE TRANSCRIPTIONAL REGULATOR GALS"/>
    <property type="match status" value="1"/>
</dbReference>
<dbReference type="InterPro" id="IPR010982">
    <property type="entry name" value="Lambda_DNA-bd_dom_sf"/>
</dbReference>
<keyword evidence="3" id="KW-0804">Transcription</keyword>
<dbReference type="InterPro" id="IPR028082">
    <property type="entry name" value="Peripla_BP_I"/>
</dbReference>
<evidence type="ECO:0000259" key="4">
    <source>
        <dbReference type="PROSITE" id="PS50932"/>
    </source>
</evidence>
<reference evidence="5 6" key="1">
    <citation type="submission" date="2024-01" db="EMBL/GenBank/DDBJ databases">
        <title>Genome insights into Plantactinospora sonchi sp. nov.</title>
        <authorList>
            <person name="Wang L."/>
        </authorList>
    </citation>
    <scope>NUCLEOTIDE SEQUENCE [LARGE SCALE GENOMIC DNA]</scope>
    <source>
        <strain evidence="5 6">NEAU-QY2</strain>
    </source>
</reference>
<gene>
    <name evidence="5" type="ORF">V1633_09460</name>
</gene>
<feature type="domain" description="HTH lacI-type" evidence="4">
    <location>
        <begin position="27"/>
        <end position="79"/>
    </location>
</feature>
<evidence type="ECO:0000313" key="6">
    <source>
        <dbReference type="Proteomes" id="UP001332243"/>
    </source>
</evidence>